<proteinExistence type="inferred from homology"/>
<organism evidence="5 6">
    <name type="scientific">Thermoanaerobacterium thermosaccharolyticum</name>
    <name type="common">Clostridium thermosaccharolyticum</name>
    <dbReference type="NCBI Taxonomy" id="1517"/>
    <lineage>
        <taxon>Bacteria</taxon>
        <taxon>Bacillati</taxon>
        <taxon>Bacillota</taxon>
        <taxon>Clostridia</taxon>
        <taxon>Thermoanaerobacterales</taxon>
        <taxon>Thermoanaerobacteraceae</taxon>
        <taxon>Thermoanaerobacterium</taxon>
    </lineage>
</organism>
<evidence type="ECO:0000256" key="1">
    <source>
        <dbReference type="ARBA" id="ARBA00006284"/>
    </source>
</evidence>
<evidence type="ECO:0000256" key="4">
    <source>
        <dbReference type="PIRNR" id="PIRNR006078"/>
    </source>
</evidence>
<comment type="similarity">
    <text evidence="1 4">Belongs to the glycerate kinase type-1 family.</text>
</comment>
<accession>A0A223HXQ6</accession>
<evidence type="ECO:0000313" key="6">
    <source>
        <dbReference type="Proteomes" id="UP000214975"/>
    </source>
</evidence>
<evidence type="ECO:0000256" key="3">
    <source>
        <dbReference type="ARBA" id="ARBA00022777"/>
    </source>
</evidence>
<gene>
    <name evidence="5" type="ORF">Thert_01178</name>
</gene>
<evidence type="ECO:0000313" key="5">
    <source>
        <dbReference type="EMBL" id="AST57270.1"/>
    </source>
</evidence>
<keyword evidence="3 4" id="KW-0418">Kinase</keyword>
<dbReference type="PIRSF" id="PIRSF006078">
    <property type="entry name" value="GlxK"/>
    <property type="match status" value="1"/>
</dbReference>
<dbReference type="InterPro" id="IPR036129">
    <property type="entry name" value="Glycerate_kinase_sf"/>
</dbReference>
<dbReference type="Pfam" id="PF02595">
    <property type="entry name" value="Gly_kinase"/>
    <property type="match status" value="1"/>
</dbReference>
<dbReference type="GO" id="GO:0008887">
    <property type="term" value="F:glycerate kinase activity"/>
    <property type="evidence" value="ECO:0007669"/>
    <property type="project" value="UniProtKB-UniRule"/>
</dbReference>
<evidence type="ECO:0000256" key="2">
    <source>
        <dbReference type="ARBA" id="ARBA00022679"/>
    </source>
</evidence>
<dbReference type="SUPFAM" id="SSF110738">
    <property type="entry name" value="Glycerate kinase I"/>
    <property type="match status" value="1"/>
</dbReference>
<dbReference type="RefSeq" id="WP_094397149.1">
    <property type="nucleotide sequence ID" value="NZ_CP016893.1"/>
</dbReference>
<sequence>MKILVAPDSFKGSLSSKEVLKAISEGIRRAIDAEIEGVPIADGGEGTVDALITSLGGKIIDVDVVGPLGNVVKGYFGVLNDGTAVIEMAASSGLSLVPDNMRNPLITTTYGVGQLIKEALDKGCRKFIIGLGGSATNDGGAGMIQALGVKLLDEDGKDIPYGGGNLHKLKKVDTSSIDKRVYESSFIVASDVTNPLCGEYGASAVYGPQKGATPEMVEILDRNLKHYSSVIKETLGKDFSDVPGAGAAGGLGFSLMAFLNAKIRSGIDIVMEASNIDEKIKSCDIIITGEGNTDFQTAYGKAPAGIARIAKKYRKPVVVLSGGLGKNYKNLYDVGVTSMFSIVDKPMTLQEAMINAKKLISDRAEDIIRIFISGRNSK</sequence>
<dbReference type="Gene3D" id="3.90.1510.10">
    <property type="entry name" value="Glycerate kinase, domain 2"/>
    <property type="match status" value="1"/>
</dbReference>
<dbReference type="InterPro" id="IPR004381">
    <property type="entry name" value="Glycerate_kinase"/>
</dbReference>
<dbReference type="NCBIfam" id="TIGR00045">
    <property type="entry name" value="glycerate kinase"/>
    <property type="match status" value="1"/>
</dbReference>
<dbReference type="GO" id="GO:0031388">
    <property type="term" value="P:organic acid phosphorylation"/>
    <property type="evidence" value="ECO:0007669"/>
    <property type="project" value="UniProtKB-UniRule"/>
</dbReference>
<dbReference type="Proteomes" id="UP000214975">
    <property type="component" value="Chromosome"/>
</dbReference>
<name>A0A223HXQ6_THETR</name>
<dbReference type="PANTHER" id="PTHR21599">
    <property type="entry name" value="GLYCERATE KINASE"/>
    <property type="match status" value="1"/>
</dbReference>
<dbReference type="AlphaFoldDB" id="A0A223HXQ6"/>
<reference evidence="5 6" key="1">
    <citation type="submission" date="2016-08" db="EMBL/GenBank/DDBJ databases">
        <title>A novel genetic cassette of butanologenic Thermoanaerobacterium thermosaccharolyticum that directly convert cellulose to butanol.</title>
        <authorList>
            <person name="Li T."/>
            <person name="He J."/>
        </authorList>
    </citation>
    <scope>NUCLEOTIDE SEQUENCE [LARGE SCALE GENOMIC DNA]</scope>
    <source>
        <strain evidence="5 6">TG57</strain>
    </source>
</reference>
<dbReference type="InterPro" id="IPR018197">
    <property type="entry name" value="Glycerate_kinase_RE-like"/>
</dbReference>
<dbReference type="InterPro" id="IPR018193">
    <property type="entry name" value="Glyc_kinase_flavodox-like_fold"/>
</dbReference>
<keyword evidence="2 4" id="KW-0808">Transferase</keyword>
<dbReference type="EMBL" id="CP016893">
    <property type="protein sequence ID" value="AST57270.1"/>
    <property type="molecule type" value="Genomic_DNA"/>
</dbReference>
<dbReference type="PANTHER" id="PTHR21599:SF0">
    <property type="entry name" value="GLYCERATE KINASE"/>
    <property type="match status" value="1"/>
</dbReference>
<dbReference type="Gene3D" id="3.40.50.10350">
    <property type="entry name" value="Glycerate kinase, domain 1"/>
    <property type="match status" value="1"/>
</dbReference>
<protein>
    <submittedName>
        <fullName evidence="5">Glycerate kinase</fullName>
    </submittedName>
</protein>